<feature type="transmembrane region" description="Helical" evidence="7">
    <location>
        <begin position="132"/>
        <end position="155"/>
    </location>
</feature>
<feature type="signal peptide" evidence="8">
    <location>
        <begin position="1"/>
        <end position="26"/>
    </location>
</feature>
<feature type="transmembrane region" description="Helical" evidence="7">
    <location>
        <begin position="48"/>
        <end position="67"/>
    </location>
</feature>
<evidence type="ECO:0000256" key="1">
    <source>
        <dbReference type="ARBA" id="ARBA00004651"/>
    </source>
</evidence>
<keyword evidence="2" id="KW-1003">Cell membrane</keyword>
<keyword evidence="4 7" id="KW-0812">Transmembrane</keyword>
<dbReference type="CDD" id="cd06912">
    <property type="entry name" value="GT_MraY_like"/>
    <property type="match status" value="1"/>
</dbReference>
<keyword evidence="5 7" id="KW-1133">Transmembrane helix</keyword>
<comment type="subcellular location">
    <subcellularLocation>
        <location evidence="1">Cell membrane</location>
        <topology evidence="1">Multi-pass membrane protein</topology>
    </subcellularLocation>
</comment>
<evidence type="ECO:0000256" key="5">
    <source>
        <dbReference type="ARBA" id="ARBA00022989"/>
    </source>
</evidence>
<feature type="transmembrane region" description="Helical" evidence="7">
    <location>
        <begin position="211"/>
        <end position="234"/>
    </location>
</feature>
<feature type="transmembrane region" description="Helical" evidence="7">
    <location>
        <begin position="331"/>
        <end position="347"/>
    </location>
</feature>
<dbReference type="PANTHER" id="PTHR22926">
    <property type="entry name" value="PHOSPHO-N-ACETYLMURAMOYL-PENTAPEPTIDE-TRANSFERASE"/>
    <property type="match status" value="1"/>
</dbReference>
<dbReference type="RefSeq" id="WP_394471836.1">
    <property type="nucleotide sequence ID" value="NZ_JBIGHY010000006.1"/>
</dbReference>
<sequence length="363" mass="39388">MLYLLVSFLVAAVVTLLVIHSSRSHAHFSADVDLSGPQKFHAAPVPRIGGVGMFTGLLCCILVAAFTARPDWKFGAMLLACGLPAFLAGLVEDLTKRVSPAKRLLATAISAALGSWLLGATITKTDIPGIDWLVSSAAGAWIATVFTVSGVANAVNIIDGFNGLSSMCVSLMLLVFAYVAYQVGDVTLALWALAGVGAALGFFVWNFPAGLIFLGDGGAYFLGFYLAEIGILLVGRNAEVSPLFPLMVCIYPVFETLFSMYRRQIVRSVPAALPDGIHLHSLIYRRLMRWAIGARDARAMTRRNSMTAPYLWMLCLSSLLPALAFWDSTPLIAVCMLLFIVTYVGLYRRIVRFKTPKWLVITR</sequence>
<keyword evidence="6 7" id="KW-0472">Membrane</keyword>
<keyword evidence="3" id="KW-0808">Transferase</keyword>
<comment type="caution">
    <text evidence="9">The sequence shown here is derived from an EMBL/GenBank/DDBJ whole genome shotgun (WGS) entry which is preliminary data.</text>
</comment>
<evidence type="ECO:0000256" key="6">
    <source>
        <dbReference type="ARBA" id="ARBA00023136"/>
    </source>
</evidence>
<evidence type="ECO:0000256" key="3">
    <source>
        <dbReference type="ARBA" id="ARBA00022679"/>
    </source>
</evidence>
<dbReference type="EMBL" id="JBIGHY010000006">
    <property type="protein sequence ID" value="MFG6415771.1"/>
    <property type="molecule type" value="Genomic_DNA"/>
</dbReference>
<keyword evidence="8" id="KW-0732">Signal</keyword>
<name>A0ABW7EUM3_9BURK</name>
<feature type="transmembrane region" description="Helical" evidence="7">
    <location>
        <begin position="188"/>
        <end position="205"/>
    </location>
</feature>
<evidence type="ECO:0000256" key="4">
    <source>
        <dbReference type="ARBA" id="ARBA00022692"/>
    </source>
</evidence>
<evidence type="ECO:0000256" key="7">
    <source>
        <dbReference type="SAM" id="Phobius"/>
    </source>
</evidence>
<feature type="transmembrane region" description="Helical" evidence="7">
    <location>
        <begin position="103"/>
        <end position="120"/>
    </location>
</feature>
<evidence type="ECO:0000256" key="8">
    <source>
        <dbReference type="SAM" id="SignalP"/>
    </source>
</evidence>
<dbReference type="Proteomes" id="UP001606300">
    <property type="component" value="Unassembled WGS sequence"/>
</dbReference>
<gene>
    <name evidence="9" type="ORF">ACG02S_17900</name>
</gene>
<protein>
    <submittedName>
        <fullName evidence="9">Glycosyltransferase</fullName>
    </submittedName>
</protein>
<evidence type="ECO:0000313" key="10">
    <source>
        <dbReference type="Proteomes" id="UP001606300"/>
    </source>
</evidence>
<organism evidence="9 10">
    <name type="scientific">Pelomonas dachongensis</name>
    <dbReference type="NCBI Taxonomy" id="3299029"/>
    <lineage>
        <taxon>Bacteria</taxon>
        <taxon>Pseudomonadati</taxon>
        <taxon>Pseudomonadota</taxon>
        <taxon>Betaproteobacteria</taxon>
        <taxon>Burkholderiales</taxon>
        <taxon>Sphaerotilaceae</taxon>
        <taxon>Roseateles</taxon>
    </lineage>
</organism>
<evidence type="ECO:0000313" key="9">
    <source>
        <dbReference type="EMBL" id="MFG6415771.1"/>
    </source>
</evidence>
<reference evidence="9 10" key="1">
    <citation type="submission" date="2024-09" db="EMBL/GenBank/DDBJ databases">
        <title>Novel species of the genus Pelomonas and Roseateles isolated from streams.</title>
        <authorList>
            <person name="Lu H."/>
        </authorList>
    </citation>
    <scope>NUCLEOTIDE SEQUENCE [LARGE SCALE GENOMIC DNA]</scope>
    <source>
        <strain evidence="9 10">DC23W</strain>
    </source>
</reference>
<accession>A0ABW7EUM3</accession>
<feature type="chain" id="PRO_5047267273" evidence="8">
    <location>
        <begin position="27"/>
        <end position="363"/>
    </location>
</feature>
<feature type="transmembrane region" description="Helical" evidence="7">
    <location>
        <begin position="308"/>
        <end position="325"/>
    </location>
</feature>
<dbReference type="PANTHER" id="PTHR22926:SF3">
    <property type="entry name" value="UNDECAPRENYL-PHOSPHATE ALPHA-N-ACETYLGLUCOSAMINYL 1-PHOSPHATE TRANSFERASE"/>
    <property type="match status" value="1"/>
</dbReference>
<proteinExistence type="predicted"/>
<keyword evidence="10" id="KW-1185">Reference proteome</keyword>
<feature type="transmembrane region" description="Helical" evidence="7">
    <location>
        <begin position="161"/>
        <end position="181"/>
    </location>
</feature>
<evidence type="ECO:0000256" key="2">
    <source>
        <dbReference type="ARBA" id="ARBA00022475"/>
    </source>
</evidence>
<dbReference type="InterPro" id="IPR000715">
    <property type="entry name" value="Glycosyl_transferase_4"/>
</dbReference>
<dbReference type="Pfam" id="PF00953">
    <property type="entry name" value="Glycos_transf_4"/>
    <property type="match status" value="1"/>
</dbReference>
<feature type="transmembrane region" description="Helical" evidence="7">
    <location>
        <begin position="74"/>
        <end position="91"/>
    </location>
</feature>